<dbReference type="GO" id="GO:0006032">
    <property type="term" value="P:chitin catabolic process"/>
    <property type="evidence" value="ECO:0007669"/>
    <property type="project" value="UniProtKB-KW"/>
</dbReference>
<evidence type="ECO:0000259" key="6">
    <source>
        <dbReference type="PROSITE" id="PS51910"/>
    </source>
</evidence>
<dbReference type="Gene3D" id="3.20.20.80">
    <property type="entry name" value="Glycosidases"/>
    <property type="match status" value="1"/>
</dbReference>
<dbReference type="GO" id="GO:0008061">
    <property type="term" value="F:chitin binding"/>
    <property type="evidence" value="ECO:0007669"/>
    <property type="project" value="InterPro"/>
</dbReference>
<accession>A0A1H0RHM8</accession>
<feature type="chain" id="PRO_5011776293" description="chitinase" evidence="5">
    <location>
        <begin position="38"/>
        <end position="612"/>
    </location>
</feature>
<dbReference type="GO" id="GO:0005975">
    <property type="term" value="P:carbohydrate metabolic process"/>
    <property type="evidence" value="ECO:0007669"/>
    <property type="project" value="InterPro"/>
</dbReference>
<organism evidence="7 8">
    <name type="scientific">Clostridium gasigenes</name>
    <dbReference type="NCBI Taxonomy" id="94869"/>
    <lineage>
        <taxon>Bacteria</taxon>
        <taxon>Bacillati</taxon>
        <taxon>Bacillota</taxon>
        <taxon>Clostridia</taxon>
        <taxon>Eubacteriales</taxon>
        <taxon>Clostridiaceae</taxon>
        <taxon>Clostridium</taxon>
    </lineage>
</organism>
<dbReference type="InterPro" id="IPR050314">
    <property type="entry name" value="Glycosyl_Hydrlase_18"/>
</dbReference>
<dbReference type="GO" id="GO:0008843">
    <property type="term" value="F:endochitinase activity"/>
    <property type="evidence" value="ECO:0007669"/>
    <property type="project" value="UniProtKB-EC"/>
</dbReference>
<dbReference type="SMART" id="SM00636">
    <property type="entry name" value="Glyco_18"/>
    <property type="match status" value="1"/>
</dbReference>
<evidence type="ECO:0000256" key="5">
    <source>
        <dbReference type="SAM" id="SignalP"/>
    </source>
</evidence>
<keyword evidence="3" id="KW-0119">Carbohydrate metabolism</keyword>
<dbReference type="EC" id="3.2.1.14" evidence="2"/>
<reference evidence="7 8" key="1">
    <citation type="submission" date="2016-10" db="EMBL/GenBank/DDBJ databases">
        <authorList>
            <person name="de Groot N.N."/>
        </authorList>
    </citation>
    <scope>NUCLEOTIDE SEQUENCE [LARGE SCALE GENOMIC DNA]</scope>
    <source>
        <strain evidence="7 8">DSM 12272</strain>
    </source>
</reference>
<evidence type="ECO:0000256" key="3">
    <source>
        <dbReference type="ARBA" id="ARBA00023024"/>
    </source>
</evidence>
<dbReference type="SUPFAM" id="SSF51445">
    <property type="entry name" value="(Trans)glycosidases"/>
    <property type="match status" value="1"/>
</dbReference>
<dbReference type="InterPro" id="IPR017853">
    <property type="entry name" value="GH"/>
</dbReference>
<dbReference type="Pfam" id="PF00704">
    <property type="entry name" value="Glyco_hydro_18"/>
    <property type="match status" value="1"/>
</dbReference>
<comment type="catalytic activity">
    <reaction evidence="1">
        <text>Random endo-hydrolysis of N-acetyl-beta-D-glucosaminide (1-&gt;4)-beta-linkages in chitin and chitodextrins.</text>
        <dbReference type="EC" id="3.2.1.14"/>
    </reaction>
</comment>
<dbReference type="OrthoDB" id="9812811at2"/>
<dbReference type="PANTHER" id="PTHR11177:SF317">
    <property type="entry name" value="CHITINASE 12-RELATED"/>
    <property type="match status" value="1"/>
</dbReference>
<keyword evidence="3" id="KW-0146">Chitin degradation</keyword>
<keyword evidence="8" id="KW-1185">Reference proteome</keyword>
<dbReference type="Proteomes" id="UP000198597">
    <property type="component" value="Unassembled WGS sequence"/>
</dbReference>
<dbReference type="STRING" id="94869.SAMN04488529_103192"/>
<dbReference type="PROSITE" id="PS51910">
    <property type="entry name" value="GH18_2"/>
    <property type="match status" value="1"/>
</dbReference>
<feature type="domain" description="GH18" evidence="6">
    <location>
        <begin position="45"/>
        <end position="465"/>
    </location>
</feature>
<dbReference type="CDD" id="cd06548">
    <property type="entry name" value="GH18_chitinase"/>
    <property type="match status" value="1"/>
</dbReference>
<dbReference type="PANTHER" id="PTHR11177">
    <property type="entry name" value="CHITINASE"/>
    <property type="match status" value="1"/>
</dbReference>
<feature type="region of interest" description="Disordered" evidence="4">
    <location>
        <begin position="184"/>
        <end position="203"/>
    </location>
</feature>
<feature type="compositionally biased region" description="Basic and acidic residues" evidence="4">
    <location>
        <begin position="184"/>
        <end position="196"/>
    </location>
</feature>
<dbReference type="RefSeq" id="WP_089968137.1">
    <property type="nucleotide sequence ID" value="NZ_FNJM01000003.1"/>
</dbReference>
<keyword evidence="5" id="KW-0732">Signal</keyword>
<proteinExistence type="predicted"/>
<evidence type="ECO:0000256" key="1">
    <source>
        <dbReference type="ARBA" id="ARBA00000822"/>
    </source>
</evidence>
<dbReference type="AlphaFoldDB" id="A0A1H0RHM8"/>
<keyword evidence="3" id="KW-0624">Polysaccharide degradation</keyword>
<dbReference type="InterPro" id="IPR011583">
    <property type="entry name" value="Chitinase_II/V-like_cat"/>
</dbReference>
<sequence>MARRAFKKMKKTVAILTVTSMLMGITITVMPSMNASAMEVAAQNKRNVMYYGDWSIWGGENNFYPKDIPADQLTHLNLAFLDFNASGDLIFCDKDANIGAPVGMPSVQWGGANAGIINALQDLRAENPNMKIGTSIGGWSKSGDFSTVTADPTIRAKFVENVMKFVEYTNMDFVDIDWEYPGDAREPDKVDNKNDEGTPNATAADKENYIKLLQDLRTALDKQGKRLVKPYELSVALPVSKKKLDLGIDINKLFSIVDFANIMTYDMYGGWNENSGHHAALYPNPNDPSKGEGLSVDESIDYIISKGAKKEKIVVGAAYYTRGWEKVSAGPDKNNPGLYGKAEKINKNADGTLTTGAKNQAASTVGDGGRAGGVWAYSGLEKLKGAYSGLKEYWDDTAKAPYLYNEKTGAFFTYDNIRSIGEKTKYVNDNNLGGMIGWMASQDKSTTSTNRDELTKASKIGLYGQANLPDNKIVYADLDISCSIKTSKDDWAKGGKYEITIKNNEKLEESGDTLRGVENAAETIKTPKFYIKNTSGTLTAGNNLAGKVTQEGIYTVVDISGVYEGAVIEPGKSYTFVLNTTNAKPMDTDISSIELAQHIYKGGTELNRQLIK</sequence>
<dbReference type="SUPFAM" id="SSF54556">
    <property type="entry name" value="Chitinase insertion domain"/>
    <property type="match status" value="1"/>
</dbReference>
<evidence type="ECO:0000256" key="2">
    <source>
        <dbReference type="ARBA" id="ARBA00012729"/>
    </source>
</evidence>
<evidence type="ECO:0000256" key="4">
    <source>
        <dbReference type="SAM" id="MobiDB-lite"/>
    </source>
</evidence>
<protein>
    <recommendedName>
        <fullName evidence="2">chitinase</fullName>
        <ecNumber evidence="2">3.2.1.14</ecNumber>
    </recommendedName>
</protein>
<dbReference type="Gene3D" id="3.10.50.10">
    <property type="match status" value="1"/>
</dbReference>
<dbReference type="InterPro" id="IPR001223">
    <property type="entry name" value="Glyco_hydro18_cat"/>
</dbReference>
<dbReference type="InterPro" id="IPR029070">
    <property type="entry name" value="Chitinase_insertion_sf"/>
</dbReference>
<dbReference type="CDD" id="cd20174">
    <property type="entry name" value="GH18_LinChi78-like_UFR"/>
    <property type="match status" value="1"/>
</dbReference>
<evidence type="ECO:0000313" key="7">
    <source>
        <dbReference type="EMBL" id="SDP28915.1"/>
    </source>
</evidence>
<evidence type="ECO:0000313" key="8">
    <source>
        <dbReference type="Proteomes" id="UP000198597"/>
    </source>
</evidence>
<name>A0A1H0RHM8_9CLOT</name>
<feature type="signal peptide" evidence="5">
    <location>
        <begin position="1"/>
        <end position="37"/>
    </location>
</feature>
<dbReference type="EMBL" id="FNJM01000003">
    <property type="protein sequence ID" value="SDP28915.1"/>
    <property type="molecule type" value="Genomic_DNA"/>
</dbReference>
<gene>
    <name evidence="7" type="ORF">SAMN04488529_103192</name>
</gene>